<name>A0AAV5HIC9_9ROSI</name>
<feature type="domain" description="OVATE" evidence="8">
    <location>
        <begin position="154"/>
        <end position="217"/>
    </location>
</feature>
<feature type="compositionally biased region" description="Low complexity" evidence="7">
    <location>
        <begin position="66"/>
        <end position="76"/>
    </location>
</feature>
<evidence type="ECO:0000313" key="9">
    <source>
        <dbReference type="EMBL" id="GKU86565.1"/>
    </source>
</evidence>
<dbReference type="PANTHER" id="PTHR33057:SF21">
    <property type="entry name" value="TRANSCRIPTION REPRESSOR"/>
    <property type="match status" value="1"/>
</dbReference>
<keyword evidence="2 6" id="KW-0678">Repressor</keyword>
<sequence length="246" mass="26981">MPITLGKNLNFCFSKIKRPQNPQSSETSPTAAGGCSHQFPTTTVLTLFRNFNSLYDHTLDSTAKSLTSSRSSSISSKPDKDAESEPDFATVLSSQRFFFTSPGSSNSIIESTPSFASATDPRDHSTNSPVDDGCDENKSLESWSTPTVKDSVAVATFSPDPFMDFRRSMQEMVEARELVDVKANWDYLHELLLCYLSLNSKNTHKYIIGAFADLLVSLMANAGSSRKTELPDGGRSISEQCTYNPV</sequence>
<comment type="function">
    <text evidence="6">Transcriptional repressor that regulates multiple aspects of plant growth and development.</text>
</comment>
<dbReference type="NCBIfam" id="TIGR01568">
    <property type="entry name" value="A_thal_3678"/>
    <property type="match status" value="1"/>
</dbReference>
<dbReference type="InterPro" id="IPR038933">
    <property type="entry name" value="Ovate"/>
</dbReference>
<evidence type="ECO:0000256" key="7">
    <source>
        <dbReference type="SAM" id="MobiDB-lite"/>
    </source>
</evidence>
<keyword evidence="10" id="KW-1185">Reference proteome</keyword>
<evidence type="ECO:0000259" key="8">
    <source>
        <dbReference type="PROSITE" id="PS51754"/>
    </source>
</evidence>
<protein>
    <recommendedName>
        <fullName evidence="6">Transcription repressor</fullName>
    </recommendedName>
    <alternativeName>
        <fullName evidence="6">Ovate family protein</fullName>
    </alternativeName>
</protein>
<evidence type="ECO:0000256" key="3">
    <source>
        <dbReference type="ARBA" id="ARBA00023015"/>
    </source>
</evidence>
<dbReference type="AlphaFoldDB" id="A0AAV5HIC9"/>
<evidence type="ECO:0000256" key="6">
    <source>
        <dbReference type="RuleBase" id="RU367028"/>
    </source>
</evidence>
<organism evidence="9 10">
    <name type="scientific">Rubroshorea leprosula</name>
    <dbReference type="NCBI Taxonomy" id="152421"/>
    <lineage>
        <taxon>Eukaryota</taxon>
        <taxon>Viridiplantae</taxon>
        <taxon>Streptophyta</taxon>
        <taxon>Embryophyta</taxon>
        <taxon>Tracheophyta</taxon>
        <taxon>Spermatophyta</taxon>
        <taxon>Magnoliopsida</taxon>
        <taxon>eudicotyledons</taxon>
        <taxon>Gunneridae</taxon>
        <taxon>Pentapetalae</taxon>
        <taxon>rosids</taxon>
        <taxon>malvids</taxon>
        <taxon>Malvales</taxon>
        <taxon>Dipterocarpaceae</taxon>
        <taxon>Rubroshorea</taxon>
    </lineage>
</organism>
<dbReference type="InterPro" id="IPR006458">
    <property type="entry name" value="Ovate_C"/>
</dbReference>
<comment type="subcellular location">
    <subcellularLocation>
        <location evidence="1 6">Nucleus</location>
    </subcellularLocation>
</comment>
<keyword evidence="3 6" id="KW-0805">Transcription regulation</keyword>
<dbReference type="GO" id="GO:0045892">
    <property type="term" value="P:negative regulation of DNA-templated transcription"/>
    <property type="evidence" value="ECO:0007669"/>
    <property type="project" value="UniProtKB-UniRule"/>
</dbReference>
<gene>
    <name evidence="9" type="ORF">SLEP1_g1077</name>
</gene>
<dbReference type="PROSITE" id="PS51754">
    <property type="entry name" value="OVATE"/>
    <property type="match status" value="1"/>
</dbReference>
<evidence type="ECO:0000256" key="2">
    <source>
        <dbReference type="ARBA" id="ARBA00022491"/>
    </source>
</evidence>
<accession>A0AAV5HIC9</accession>
<reference evidence="9 10" key="1">
    <citation type="journal article" date="2021" name="Commun. Biol.">
        <title>The genome of Shorea leprosula (Dipterocarpaceae) highlights the ecological relevance of drought in aseasonal tropical rainforests.</title>
        <authorList>
            <person name="Ng K.K.S."/>
            <person name="Kobayashi M.J."/>
            <person name="Fawcett J.A."/>
            <person name="Hatakeyama M."/>
            <person name="Paape T."/>
            <person name="Ng C.H."/>
            <person name="Ang C.C."/>
            <person name="Tnah L.H."/>
            <person name="Lee C.T."/>
            <person name="Nishiyama T."/>
            <person name="Sese J."/>
            <person name="O'Brien M.J."/>
            <person name="Copetti D."/>
            <person name="Mohd Noor M.I."/>
            <person name="Ong R.C."/>
            <person name="Putra M."/>
            <person name="Sireger I.Z."/>
            <person name="Indrioko S."/>
            <person name="Kosugi Y."/>
            <person name="Izuno A."/>
            <person name="Isagi Y."/>
            <person name="Lee S.L."/>
            <person name="Shimizu K.K."/>
        </authorList>
    </citation>
    <scope>NUCLEOTIDE SEQUENCE [LARGE SCALE GENOMIC DNA]</scope>
    <source>
        <strain evidence="9">214</strain>
    </source>
</reference>
<evidence type="ECO:0000313" key="10">
    <source>
        <dbReference type="Proteomes" id="UP001054252"/>
    </source>
</evidence>
<dbReference type="GO" id="GO:0005634">
    <property type="term" value="C:nucleus"/>
    <property type="evidence" value="ECO:0007669"/>
    <property type="project" value="UniProtKB-SubCell"/>
</dbReference>
<dbReference type="EMBL" id="BPVZ01000001">
    <property type="protein sequence ID" value="GKU86565.1"/>
    <property type="molecule type" value="Genomic_DNA"/>
</dbReference>
<evidence type="ECO:0000256" key="1">
    <source>
        <dbReference type="ARBA" id="ARBA00004123"/>
    </source>
</evidence>
<dbReference type="Proteomes" id="UP001054252">
    <property type="component" value="Unassembled WGS sequence"/>
</dbReference>
<dbReference type="PANTHER" id="PTHR33057">
    <property type="entry name" value="TRANSCRIPTION REPRESSOR OFP7-RELATED"/>
    <property type="match status" value="1"/>
</dbReference>
<comment type="caution">
    <text evidence="9">The sequence shown here is derived from an EMBL/GenBank/DDBJ whole genome shotgun (WGS) entry which is preliminary data.</text>
</comment>
<dbReference type="Pfam" id="PF04844">
    <property type="entry name" value="Ovate"/>
    <property type="match status" value="1"/>
</dbReference>
<evidence type="ECO:0000256" key="5">
    <source>
        <dbReference type="ARBA" id="ARBA00023242"/>
    </source>
</evidence>
<keyword evidence="4 6" id="KW-0804">Transcription</keyword>
<feature type="region of interest" description="Disordered" evidence="7">
    <location>
        <begin position="66"/>
        <end position="86"/>
    </location>
</feature>
<feature type="region of interest" description="Disordered" evidence="7">
    <location>
        <begin position="110"/>
        <end position="134"/>
    </location>
</feature>
<keyword evidence="5 6" id="KW-0539">Nucleus</keyword>
<proteinExistence type="predicted"/>
<evidence type="ECO:0000256" key="4">
    <source>
        <dbReference type="ARBA" id="ARBA00023163"/>
    </source>
</evidence>